<keyword evidence="3" id="KW-1185">Reference proteome</keyword>
<evidence type="ECO:0000256" key="1">
    <source>
        <dbReference type="SAM" id="Phobius"/>
    </source>
</evidence>
<keyword evidence="1" id="KW-1133">Transmembrane helix</keyword>
<keyword evidence="1" id="KW-0812">Transmembrane</keyword>
<feature type="transmembrane region" description="Helical" evidence="1">
    <location>
        <begin position="6"/>
        <end position="23"/>
    </location>
</feature>
<organism evidence="2 3">
    <name type="scientific">Sporolactobacillus shoreae</name>
    <dbReference type="NCBI Taxonomy" id="1465501"/>
    <lineage>
        <taxon>Bacteria</taxon>
        <taxon>Bacillati</taxon>
        <taxon>Bacillota</taxon>
        <taxon>Bacilli</taxon>
        <taxon>Bacillales</taxon>
        <taxon>Sporolactobacillaceae</taxon>
        <taxon>Sporolactobacillus</taxon>
    </lineage>
</organism>
<accession>A0A4Z0GHT3</accession>
<dbReference type="EMBL" id="SRJD01000027">
    <property type="protein sequence ID" value="TGA96275.1"/>
    <property type="molecule type" value="Genomic_DNA"/>
</dbReference>
<dbReference type="Proteomes" id="UP000298347">
    <property type="component" value="Unassembled WGS sequence"/>
</dbReference>
<evidence type="ECO:0000313" key="3">
    <source>
        <dbReference type="Proteomes" id="UP000298347"/>
    </source>
</evidence>
<keyword evidence="1" id="KW-0472">Membrane</keyword>
<comment type="caution">
    <text evidence="2">The sequence shown here is derived from an EMBL/GenBank/DDBJ whole genome shotgun (WGS) entry which is preliminary data.</text>
</comment>
<sequence length="175" mass="19894">MKRLNIIFSLILVLLIVVVFIYLNKQSVNSVKPDDQVWFKTEKAAIQHAEKSQSSSKLTFVNGTGFNKNGIKIIPAYFRSKRMGEGFMMIEIREKNHQYTDLANNAGAAFSYPSGIPNGKALNPGLVLKIGNQSYILLFGRSQTHVNQIWDQISQKNVKLNYVEGTNIFYYLEKK</sequence>
<dbReference type="RefSeq" id="WP_135349803.1">
    <property type="nucleotide sequence ID" value="NZ_SRJD01000027.1"/>
</dbReference>
<gene>
    <name evidence="2" type="ORF">E4665_15985</name>
</gene>
<proteinExistence type="predicted"/>
<name>A0A4Z0GHT3_9BACL</name>
<protein>
    <submittedName>
        <fullName evidence="2">Uncharacterized protein</fullName>
    </submittedName>
</protein>
<reference evidence="2 3" key="1">
    <citation type="journal article" date="2015" name="Int. J. Syst. Evol. Microbiol.">
        <title>Sporolactobacillus shoreae sp. nov. and Sporolactobacillus spathodeae sp. nov., two spore-forming lactic acid bacteria isolated from tree barks in Thailand.</title>
        <authorList>
            <person name="Thamacharoensuk T."/>
            <person name="Kitahara M."/>
            <person name="Ohkuma M."/>
            <person name="Thongchul N."/>
            <person name="Tanasupawat S."/>
        </authorList>
    </citation>
    <scope>NUCLEOTIDE SEQUENCE [LARGE SCALE GENOMIC DNA]</scope>
    <source>
        <strain evidence="2 3">BK92</strain>
    </source>
</reference>
<evidence type="ECO:0000313" key="2">
    <source>
        <dbReference type="EMBL" id="TGA96275.1"/>
    </source>
</evidence>
<dbReference type="AlphaFoldDB" id="A0A4Z0GHT3"/>